<sequence length="277" mass="30864">MSDVYVGEKARARLRVLDANATRGDMDMLSGVFAPVRSVDNERLHSAAPFTSTLLPSPPCDPVTLSSNSSVCLSVCRVRFTPLTLVVSRGHDNALYGPVIRVAMHHQQLCRRLHFKGHRLNPSARPSPPVDPSVVTPTPQLPRIFLLRSPLAPAHLSTVMFPQLASAHVSLFNISPTPIAAACQRAMRTVFIEWWVWCATRMGLCCEVRSLVAACSERSHETPLAQFSDRTTRYRRRRETGSRFPLDWKPSTSPPSSLRIAGRRQLHKPRKPPARPV</sequence>
<evidence type="ECO:0000256" key="1">
    <source>
        <dbReference type="SAM" id="MobiDB-lite"/>
    </source>
</evidence>
<feature type="region of interest" description="Disordered" evidence="1">
    <location>
        <begin position="231"/>
        <end position="277"/>
    </location>
</feature>
<keyword evidence="3" id="KW-1185">Reference proteome</keyword>
<dbReference type="Proteomes" id="UP001153269">
    <property type="component" value="Unassembled WGS sequence"/>
</dbReference>
<gene>
    <name evidence="2" type="ORF">PLEPLA_LOCUS40152</name>
</gene>
<comment type="caution">
    <text evidence="2">The sequence shown here is derived from an EMBL/GenBank/DDBJ whole genome shotgun (WGS) entry which is preliminary data.</text>
</comment>
<organism evidence="2 3">
    <name type="scientific">Pleuronectes platessa</name>
    <name type="common">European plaice</name>
    <dbReference type="NCBI Taxonomy" id="8262"/>
    <lineage>
        <taxon>Eukaryota</taxon>
        <taxon>Metazoa</taxon>
        <taxon>Chordata</taxon>
        <taxon>Craniata</taxon>
        <taxon>Vertebrata</taxon>
        <taxon>Euteleostomi</taxon>
        <taxon>Actinopterygii</taxon>
        <taxon>Neopterygii</taxon>
        <taxon>Teleostei</taxon>
        <taxon>Neoteleostei</taxon>
        <taxon>Acanthomorphata</taxon>
        <taxon>Carangaria</taxon>
        <taxon>Pleuronectiformes</taxon>
        <taxon>Pleuronectoidei</taxon>
        <taxon>Pleuronectidae</taxon>
        <taxon>Pleuronectes</taxon>
    </lineage>
</organism>
<dbReference type="EMBL" id="CADEAL010004126">
    <property type="protein sequence ID" value="CAB1452412.1"/>
    <property type="molecule type" value="Genomic_DNA"/>
</dbReference>
<protein>
    <submittedName>
        <fullName evidence="2">Uncharacterized protein</fullName>
    </submittedName>
</protein>
<evidence type="ECO:0000313" key="3">
    <source>
        <dbReference type="Proteomes" id="UP001153269"/>
    </source>
</evidence>
<reference evidence="2" key="1">
    <citation type="submission" date="2020-03" db="EMBL/GenBank/DDBJ databases">
        <authorList>
            <person name="Weist P."/>
        </authorList>
    </citation>
    <scope>NUCLEOTIDE SEQUENCE</scope>
</reference>
<evidence type="ECO:0000313" key="2">
    <source>
        <dbReference type="EMBL" id="CAB1452412.1"/>
    </source>
</evidence>
<dbReference type="AlphaFoldDB" id="A0A9N7VNB5"/>
<name>A0A9N7VNB5_PLEPL</name>
<feature type="compositionally biased region" description="Basic residues" evidence="1">
    <location>
        <begin position="261"/>
        <end position="277"/>
    </location>
</feature>
<accession>A0A9N7VNB5</accession>
<proteinExistence type="predicted"/>